<name>A0A0A9B2D8_ARUDO</name>
<accession>A0A0A9B2D8</accession>
<protein>
    <submittedName>
        <fullName evidence="1">Uncharacterized protein</fullName>
    </submittedName>
</protein>
<reference evidence="1" key="1">
    <citation type="submission" date="2014-09" db="EMBL/GenBank/DDBJ databases">
        <authorList>
            <person name="Magalhaes I.L.F."/>
            <person name="Oliveira U."/>
            <person name="Santos F.R."/>
            <person name="Vidigal T.H.D.A."/>
            <person name="Brescovit A.D."/>
            <person name="Santos A.J."/>
        </authorList>
    </citation>
    <scope>NUCLEOTIDE SEQUENCE</scope>
    <source>
        <tissue evidence="1">Shoot tissue taken approximately 20 cm above the soil surface</tissue>
    </source>
</reference>
<evidence type="ECO:0000313" key="1">
    <source>
        <dbReference type="EMBL" id="JAD53487.1"/>
    </source>
</evidence>
<sequence length="35" mass="4185">MCFFSNTAMQHTHQFHFVTILQCNTHTRFILLTKS</sequence>
<proteinExistence type="predicted"/>
<dbReference type="EMBL" id="GBRH01244408">
    <property type="protein sequence ID" value="JAD53487.1"/>
    <property type="molecule type" value="Transcribed_RNA"/>
</dbReference>
<dbReference type="AlphaFoldDB" id="A0A0A9B2D8"/>
<organism evidence="1">
    <name type="scientific">Arundo donax</name>
    <name type="common">Giant reed</name>
    <name type="synonym">Donax arundinaceus</name>
    <dbReference type="NCBI Taxonomy" id="35708"/>
    <lineage>
        <taxon>Eukaryota</taxon>
        <taxon>Viridiplantae</taxon>
        <taxon>Streptophyta</taxon>
        <taxon>Embryophyta</taxon>
        <taxon>Tracheophyta</taxon>
        <taxon>Spermatophyta</taxon>
        <taxon>Magnoliopsida</taxon>
        <taxon>Liliopsida</taxon>
        <taxon>Poales</taxon>
        <taxon>Poaceae</taxon>
        <taxon>PACMAD clade</taxon>
        <taxon>Arundinoideae</taxon>
        <taxon>Arundineae</taxon>
        <taxon>Arundo</taxon>
    </lineage>
</organism>
<reference evidence="1" key="2">
    <citation type="journal article" date="2015" name="Data Brief">
        <title>Shoot transcriptome of the giant reed, Arundo donax.</title>
        <authorList>
            <person name="Barrero R.A."/>
            <person name="Guerrero F.D."/>
            <person name="Moolhuijzen P."/>
            <person name="Goolsby J.A."/>
            <person name="Tidwell J."/>
            <person name="Bellgard S.E."/>
            <person name="Bellgard M.I."/>
        </authorList>
    </citation>
    <scope>NUCLEOTIDE SEQUENCE</scope>
    <source>
        <tissue evidence="1">Shoot tissue taken approximately 20 cm above the soil surface</tissue>
    </source>
</reference>